<dbReference type="Proteomes" id="UP000504606">
    <property type="component" value="Unplaced"/>
</dbReference>
<dbReference type="InterPro" id="IPR050382">
    <property type="entry name" value="MFS_Na/Anion_cotransporter"/>
</dbReference>
<dbReference type="GO" id="GO:0016020">
    <property type="term" value="C:membrane"/>
    <property type="evidence" value="ECO:0007669"/>
    <property type="project" value="UniProtKB-SubCell"/>
</dbReference>
<evidence type="ECO:0000256" key="5">
    <source>
        <dbReference type="SAM" id="Phobius"/>
    </source>
</evidence>
<dbReference type="InterPro" id="IPR020846">
    <property type="entry name" value="MFS_dom"/>
</dbReference>
<comment type="subcellular location">
    <subcellularLocation>
        <location evidence="1">Membrane</location>
        <topology evidence="1">Multi-pass membrane protein</topology>
    </subcellularLocation>
</comment>
<feature type="transmembrane region" description="Helical" evidence="5">
    <location>
        <begin position="80"/>
        <end position="104"/>
    </location>
</feature>
<evidence type="ECO:0000256" key="3">
    <source>
        <dbReference type="ARBA" id="ARBA00022989"/>
    </source>
</evidence>
<feature type="transmembrane region" description="Helical" evidence="5">
    <location>
        <begin position="48"/>
        <end position="68"/>
    </location>
</feature>
<evidence type="ECO:0000313" key="8">
    <source>
        <dbReference type="RefSeq" id="XP_052132955.1"/>
    </source>
</evidence>
<feature type="transmembrane region" description="Helical" evidence="5">
    <location>
        <begin position="274"/>
        <end position="297"/>
    </location>
</feature>
<dbReference type="InterPro" id="IPR036259">
    <property type="entry name" value="MFS_trans_sf"/>
</dbReference>
<dbReference type="PANTHER" id="PTHR11662">
    <property type="entry name" value="SOLUTE CARRIER FAMILY 17"/>
    <property type="match status" value="1"/>
</dbReference>
<keyword evidence="7" id="KW-1185">Reference proteome</keyword>
<feature type="transmembrane region" description="Helical" evidence="5">
    <location>
        <begin position="304"/>
        <end position="323"/>
    </location>
</feature>
<dbReference type="OrthoDB" id="2985014at2759"/>
<feature type="transmembrane region" description="Helical" evidence="5">
    <location>
        <begin position="343"/>
        <end position="361"/>
    </location>
</feature>
<organism evidence="7 8">
    <name type="scientific">Frankliniella occidentalis</name>
    <name type="common">Western flower thrips</name>
    <name type="synonym">Euthrips occidentalis</name>
    <dbReference type="NCBI Taxonomy" id="133901"/>
    <lineage>
        <taxon>Eukaryota</taxon>
        <taxon>Metazoa</taxon>
        <taxon>Ecdysozoa</taxon>
        <taxon>Arthropoda</taxon>
        <taxon>Hexapoda</taxon>
        <taxon>Insecta</taxon>
        <taxon>Pterygota</taxon>
        <taxon>Neoptera</taxon>
        <taxon>Paraneoptera</taxon>
        <taxon>Thysanoptera</taxon>
        <taxon>Terebrantia</taxon>
        <taxon>Thripoidea</taxon>
        <taxon>Thripidae</taxon>
        <taxon>Frankliniella</taxon>
    </lineage>
</organism>
<evidence type="ECO:0000259" key="6">
    <source>
        <dbReference type="PROSITE" id="PS50850"/>
    </source>
</evidence>
<keyword evidence="4 5" id="KW-0472">Membrane</keyword>
<dbReference type="InterPro" id="IPR011701">
    <property type="entry name" value="MFS"/>
</dbReference>
<feature type="transmembrane region" description="Helical" evidence="5">
    <location>
        <begin position="12"/>
        <end position="36"/>
    </location>
</feature>
<protein>
    <submittedName>
        <fullName evidence="8">Inorganic phosphate cotransporter</fullName>
    </submittedName>
</protein>
<dbReference type="Pfam" id="PF07690">
    <property type="entry name" value="MFS_1"/>
    <property type="match status" value="1"/>
</dbReference>
<keyword evidence="3 5" id="KW-1133">Transmembrane helix</keyword>
<dbReference type="GO" id="GO:0022857">
    <property type="term" value="F:transmembrane transporter activity"/>
    <property type="evidence" value="ECO:0007669"/>
    <property type="project" value="InterPro"/>
</dbReference>
<dbReference type="FunFam" id="1.20.1250.20:FF:000532">
    <property type="entry name" value="SLC (SoLute Carrier) homolog"/>
    <property type="match status" value="1"/>
</dbReference>
<dbReference type="GO" id="GO:0006820">
    <property type="term" value="P:monoatomic anion transport"/>
    <property type="evidence" value="ECO:0007669"/>
    <property type="project" value="TreeGrafter"/>
</dbReference>
<sequence>MFSQVIGGFLSSRGWSIAVLVVGLSVSGLITAALPFVASAGGSGAVSALRVLTGLMQGTMYPTMFTLMGRWVPEDERSRAGSLVLASQPIGNVLSMALSGWIAYAWGWPTVFYIFGLSGVVAAVVLYVFGGDSPHTHSRISPEERDYLTKNMKCAEKTKLPVPWRAILTSPALGTLLLAMIGYLWGYWVIITCTPSYFKDLLHVGIEWNGLLSAAPQLSMALCSIFFGWLGDVVTSKQLLSVTHNRKLFNAFGEWGPGLLCILVGYLGPSNPPLAVGLLVVAGGLISATFSGCICNYIDIAPNFSGISFALINTVGSFVSAFAPYAEGLLVDRNDPLPGWSNVFYSSAATYIILNSLWMVWGTAEEQPWNNPNHDGETGNKQKEPV</sequence>
<evidence type="ECO:0000256" key="2">
    <source>
        <dbReference type="ARBA" id="ARBA00022692"/>
    </source>
</evidence>
<feature type="transmembrane region" description="Helical" evidence="5">
    <location>
        <begin position="166"/>
        <end position="190"/>
    </location>
</feature>
<feature type="transmembrane region" description="Helical" evidence="5">
    <location>
        <begin position="110"/>
        <end position="129"/>
    </location>
</feature>
<dbReference type="GeneID" id="113206194"/>
<feature type="domain" description="Major facilitator superfamily (MFS) profile" evidence="6">
    <location>
        <begin position="1"/>
        <end position="366"/>
    </location>
</feature>
<dbReference type="KEGG" id="foc:113206194"/>
<name>A0A9C6XBY9_FRAOC</name>
<reference evidence="8" key="1">
    <citation type="submission" date="2025-08" db="UniProtKB">
        <authorList>
            <consortium name="RefSeq"/>
        </authorList>
    </citation>
    <scope>IDENTIFICATION</scope>
    <source>
        <tissue evidence="8">Whole organism</tissue>
    </source>
</reference>
<evidence type="ECO:0000256" key="1">
    <source>
        <dbReference type="ARBA" id="ARBA00004141"/>
    </source>
</evidence>
<proteinExistence type="predicted"/>
<keyword evidence="2 5" id="KW-0812">Transmembrane</keyword>
<accession>A0A9C6XBY9</accession>
<dbReference type="RefSeq" id="XP_052132955.1">
    <property type="nucleotide sequence ID" value="XM_052276995.1"/>
</dbReference>
<gene>
    <name evidence="8" type="primary">LOC113206194</name>
</gene>
<feature type="transmembrane region" description="Helical" evidence="5">
    <location>
        <begin position="251"/>
        <end position="268"/>
    </location>
</feature>
<dbReference type="PANTHER" id="PTHR11662:SF399">
    <property type="entry name" value="FI19708P1-RELATED"/>
    <property type="match status" value="1"/>
</dbReference>
<dbReference type="SUPFAM" id="SSF103473">
    <property type="entry name" value="MFS general substrate transporter"/>
    <property type="match status" value="1"/>
</dbReference>
<dbReference type="Gene3D" id="1.20.1250.20">
    <property type="entry name" value="MFS general substrate transporter like domains"/>
    <property type="match status" value="2"/>
</dbReference>
<dbReference type="PROSITE" id="PS50850">
    <property type="entry name" value="MFS"/>
    <property type="match status" value="1"/>
</dbReference>
<dbReference type="AlphaFoldDB" id="A0A9C6XBY9"/>
<evidence type="ECO:0000313" key="7">
    <source>
        <dbReference type="Proteomes" id="UP000504606"/>
    </source>
</evidence>
<evidence type="ECO:0000256" key="4">
    <source>
        <dbReference type="ARBA" id="ARBA00023136"/>
    </source>
</evidence>